<gene>
    <name evidence="1" type="ORF">SAMN02982929_07104</name>
    <name evidence="2" type="ORF">SAMN05216506_12418</name>
</gene>
<evidence type="ECO:0000313" key="1">
    <source>
        <dbReference type="EMBL" id="SEG98514.1"/>
    </source>
</evidence>
<evidence type="ECO:0008006" key="5">
    <source>
        <dbReference type="Google" id="ProtNLM"/>
    </source>
</evidence>
<evidence type="ECO:0000313" key="2">
    <source>
        <dbReference type="EMBL" id="SFF26220.1"/>
    </source>
</evidence>
<dbReference type="EMBL" id="FOME01000024">
    <property type="protein sequence ID" value="SFF26220.1"/>
    <property type="molecule type" value="Genomic_DNA"/>
</dbReference>
<protein>
    <recommendedName>
        <fullName evidence="5">DUF4261 domain-containing protein</fullName>
    </recommendedName>
</protein>
<dbReference type="AlphaFoldDB" id="A0A1H6EP45"/>
<accession>A0A1I2HA94</accession>
<reference evidence="1" key="1">
    <citation type="submission" date="2016-10" db="EMBL/GenBank/DDBJ databases">
        <authorList>
            <person name="de Groot N.N."/>
        </authorList>
    </citation>
    <scope>NUCLEOTIDE SEQUENCE [LARGE SCALE GENOMIC DNA]</scope>
    <source>
        <strain evidence="1">ATCC 20501</strain>
    </source>
</reference>
<keyword evidence="3" id="KW-1185">Reference proteome</keyword>
<dbReference type="EMBL" id="FNVB01000019">
    <property type="protein sequence ID" value="SEG98514.1"/>
    <property type="molecule type" value="Genomic_DNA"/>
</dbReference>
<organism evidence="1 4">
    <name type="scientific">Saccharopolyspora kobensis</name>
    <dbReference type="NCBI Taxonomy" id="146035"/>
    <lineage>
        <taxon>Bacteria</taxon>
        <taxon>Bacillati</taxon>
        <taxon>Actinomycetota</taxon>
        <taxon>Actinomycetes</taxon>
        <taxon>Pseudonocardiales</taxon>
        <taxon>Pseudonocardiaceae</taxon>
        <taxon>Saccharopolyspora</taxon>
    </lineage>
</organism>
<dbReference type="Proteomes" id="UP000199690">
    <property type="component" value="Unassembled WGS sequence"/>
</dbReference>
<name>A0A1H6EP45_9PSEU</name>
<evidence type="ECO:0000313" key="3">
    <source>
        <dbReference type="Proteomes" id="UP000199690"/>
    </source>
</evidence>
<evidence type="ECO:0000313" key="4">
    <source>
        <dbReference type="Proteomes" id="UP000236729"/>
    </source>
</evidence>
<proteinExistence type="predicted"/>
<accession>A0A1H6EP45</accession>
<dbReference type="RefSeq" id="WP_143186088.1">
    <property type="nucleotide sequence ID" value="NZ_FNVB01000019.1"/>
</dbReference>
<dbReference type="Proteomes" id="UP000236729">
    <property type="component" value="Unassembled WGS sequence"/>
</dbReference>
<reference evidence="3 4" key="2">
    <citation type="submission" date="2016-10" db="EMBL/GenBank/DDBJ databases">
        <authorList>
            <person name="Varghese N."/>
            <person name="Submissions S."/>
        </authorList>
    </citation>
    <scope>NUCLEOTIDE SEQUENCE [LARGE SCALE GENOMIC DNA]</scope>
    <source>
        <strain evidence="4">ATCC 20501</strain>
        <strain evidence="2 3">CGMCC 4.3529</strain>
    </source>
</reference>
<sequence>MDDQQDSVLPLHVLCVLGSGMDLDKVEMAVRAVGGPFFALDRDESASEHDPRMPDAFEACLAGLTFTDADWDAVAEHDSVAYVLAKGGPDDAAHISERMLAVTSELFERWGATAIKSESSGLAHSRETWLALADSADAPHALRQAWVKRPILDEDVLYTCGMHLLGVPDVELQAEGLHDMDRQGEWVELIDGLAGYLHTEARAAEIRDGEGFRLAEDAPRWLLRQQPCDRYPDDDIFFNPYGYWRLTPA</sequence>